<dbReference type="Pfam" id="PF06226">
    <property type="entry name" value="DUF1007"/>
    <property type="match status" value="1"/>
</dbReference>
<dbReference type="Proteomes" id="UP000437638">
    <property type="component" value="Unassembled WGS sequence"/>
</dbReference>
<organism evidence="1 2">
    <name type="scientific">Vreelandella zhuhanensis</name>
    <dbReference type="NCBI Taxonomy" id="2684210"/>
    <lineage>
        <taxon>Bacteria</taxon>
        <taxon>Pseudomonadati</taxon>
        <taxon>Pseudomonadota</taxon>
        <taxon>Gammaproteobacteria</taxon>
        <taxon>Oceanospirillales</taxon>
        <taxon>Halomonadaceae</taxon>
        <taxon>Vreelandella</taxon>
    </lineage>
</organism>
<reference evidence="1 2" key="1">
    <citation type="submission" date="2019-12" db="EMBL/GenBank/DDBJ databases">
        <title>Halomonas rutogse sp. nov. isolated from two lakes on Tibetan Plateau.</title>
        <authorList>
            <person name="Gao P."/>
        </authorList>
    </citation>
    <scope>NUCLEOTIDE SEQUENCE [LARGE SCALE GENOMIC DNA]</scope>
    <source>
        <strain evidence="1 2">ZH2S</strain>
    </source>
</reference>
<sequence length="237" mass="26513">MRLTNKQPGEADRKMRLTRPLRVGGWKGAALLLLGMLSANVSAHPHGWIDLSVRVMTDEQGRVEGLRQTWRMDPFYSLVVLEELQQVEGDNLDAALDQLGHEIRDNLATQGYFTEVYLNDELQGLGEVTDYTVMERDGRVSFMFILPLQTSQPLTGSVLRYQVFDPSYYLEVVHEADQGEPLESALVLNGEQQCRLDILPADPDPERVMKAAMLDADEQATPGLGRHFAETGEVACP</sequence>
<gene>
    <name evidence="1" type="ORF">GPM19_10670</name>
</gene>
<proteinExistence type="predicted"/>
<accession>A0A7X3H1H7</accession>
<dbReference type="InterPro" id="IPR010412">
    <property type="entry name" value="DUF1007"/>
</dbReference>
<keyword evidence="2" id="KW-1185">Reference proteome</keyword>
<dbReference type="EMBL" id="WTKP01000007">
    <property type="protein sequence ID" value="MWJ28656.1"/>
    <property type="molecule type" value="Genomic_DNA"/>
</dbReference>
<comment type="caution">
    <text evidence="1">The sequence shown here is derived from an EMBL/GenBank/DDBJ whole genome shotgun (WGS) entry which is preliminary data.</text>
</comment>
<name>A0A7X3H1H7_9GAMM</name>
<dbReference type="AlphaFoldDB" id="A0A7X3H1H7"/>
<evidence type="ECO:0000313" key="1">
    <source>
        <dbReference type="EMBL" id="MWJ28656.1"/>
    </source>
</evidence>
<evidence type="ECO:0000313" key="2">
    <source>
        <dbReference type="Proteomes" id="UP000437638"/>
    </source>
</evidence>
<protein>
    <submittedName>
        <fullName evidence="1">DUF1007 family protein</fullName>
    </submittedName>
</protein>